<dbReference type="EMBL" id="CAJNNV010003389">
    <property type="protein sequence ID" value="CAE8588921.1"/>
    <property type="molecule type" value="Genomic_DNA"/>
</dbReference>
<name>A0A813G073_POLGL</name>
<dbReference type="EMBL" id="CAJNNV010026357">
    <property type="protein sequence ID" value="CAE8617980.1"/>
    <property type="molecule type" value="Genomic_DNA"/>
</dbReference>
<feature type="compositionally biased region" description="Polar residues" evidence="1">
    <location>
        <begin position="25"/>
        <end position="42"/>
    </location>
</feature>
<gene>
    <name evidence="3" type="ORF">PGLA1383_LOCUS35634</name>
    <name evidence="2" type="ORF">PGLA1383_LOCUS7703</name>
</gene>
<sequence>SGPPERTLSALRRGGRLRLPAATMYGTSNNSYGPGSKLQPSVSGGLAAPSYSGMYGTRNSSKLTSQEKEIIDVAFESFKDETGFITTE</sequence>
<organism evidence="3 4">
    <name type="scientific">Polarella glacialis</name>
    <name type="common">Dinoflagellate</name>
    <dbReference type="NCBI Taxonomy" id="89957"/>
    <lineage>
        <taxon>Eukaryota</taxon>
        <taxon>Sar</taxon>
        <taxon>Alveolata</taxon>
        <taxon>Dinophyceae</taxon>
        <taxon>Suessiales</taxon>
        <taxon>Suessiaceae</taxon>
        <taxon>Polarella</taxon>
    </lineage>
</organism>
<accession>A0A813G073</accession>
<dbReference type="AlphaFoldDB" id="A0A813G073"/>
<evidence type="ECO:0000313" key="4">
    <source>
        <dbReference type="Proteomes" id="UP000654075"/>
    </source>
</evidence>
<keyword evidence="4" id="KW-1185">Reference proteome</keyword>
<evidence type="ECO:0000313" key="2">
    <source>
        <dbReference type="EMBL" id="CAE8588921.1"/>
    </source>
</evidence>
<proteinExistence type="predicted"/>
<feature type="non-terminal residue" evidence="3">
    <location>
        <position position="88"/>
    </location>
</feature>
<comment type="caution">
    <text evidence="3">The sequence shown here is derived from an EMBL/GenBank/DDBJ whole genome shotgun (WGS) entry which is preliminary data.</text>
</comment>
<reference evidence="3" key="1">
    <citation type="submission" date="2021-02" db="EMBL/GenBank/DDBJ databases">
        <authorList>
            <person name="Dougan E. K."/>
            <person name="Rhodes N."/>
            <person name="Thang M."/>
            <person name="Chan C."/>
        </authorList>
    </citation>
    <scope>NUCLEOTIDE SEQUENCE</scope>
</reference>
<evidence type="ECO:0000313" key="3">
    <source>
        <dbReference type="EMBL" id="CAE8617980.1"/>
    </source>
</evidence>
<feature type="non-terminal residue" evidence="3">
    <location>
        <position position="1"/>
    </location>
</feature>
<protein>
    <submittedName>
        <fullName evidence="3">Uncharacterized protein</fullName>
    </submittedName>
</protein>
<dbReference type="Proteomes" id="UP000654075">
    <property type="component" value="Unassembled WGS sequence"/>
</dbReference>
<dbReference type="OrthoDB" id="431399at2759"/>
<evidence type="ECO:0000256" key="1">
    <source>
        <dbReference type="SAM" id="MobiDB-lite"/>
    </source>
</evidence>
<feature type="region of interest" description="Disordered" evidence="1">
    <location>
        <begin position="24"/>
        <end position="44"/>
    </location>
</feature>